<dbReference type="GO" id="GO:0097242">
    <property type="term" value="P:amyloid-beta clearance"/>
    <property type="evidence" value="ECO:0007669"/>
    <property type="project" value="TreeGrafter"/>
</dbReference>
<sequence>MVIGHEITHGFDDNGKLNGINTLGENIADNGGIGQAYRAYQNYVKKNGEEKLLPGLDLNHKQLFFLNFAQVWCGTYRPEYAINSIKTDVHSPGNFRCVSMNSCEGAPILSPLLQIRRPFSNSDSIKFGNP</sequence>
<dbReference type="GO" id="GO:0004222">
    <property type="term" value="F:metalloendopeptidase activity"/>
    <property type="evidence" value="ECO:0007669"/>
    <property type="project" value="InterPro"/>
</dbReference>
<accession>A0A5N4ELE3</accession>
<evidence type="ECO:0000256" key="1">
    <source>
        <dbReference type="ARBA" id="ARBA00004401"/>
    </source>
</evidence>
<dbReference type="InterPro" id="IPR000718">
    <property type="entry name" value="Peptidase_M13"/>
</dbReference>
<dbReference type="Proteomes" id="UP000299084">
    <property type="component" value="Unassembled WGS sequence"/>
</dbReference>
<keyword evidence="6" id="KW-1185">Reference proteome</keyword>
<feature type="non-terminal residue" evidence="5">
    <location>
        <position position="130"/>
    </location>
</feature>
<dbReference type="PANTHER" id="PTHR11733">
    <property type="entry name" value="ZINC METALLOPROTEASE FAMILY M13 NEPRILYSIN-RELATED"/>
    <property type="match status" value="1"/>
</dbReference>
<dbReference type="Pfam" id="PF01431">
    <property type="entry name" value="Peptidase_M13"/>
    <property type="match status" value="1"/>
</dbReference>
<dbReference type="EMBL" id="JWIN03000001">
    <property type="protein sequence ID" value="KAB1283846.1"/>
    <property type="molecule type" value="Genomic_DNA"/>
</dbReference>
<organism evidence="5 6">
    <name type="scientific">Camelus dromedarius</name>
    <name type="common">Dromedary</name>
    <name type="synonym">Arabian camel</name>
    <dbReference type="NCBI Taxonomy" id="9838"/>
    <lineage>
        <taxon>Eukaryota</taxon>
        <taxon>Metazoa</taxon>
        <taxon>Chordata</taxon>
        <taxon>Craniata</taxon>
        <taxon>Vertebrata</taxon>
        <taxon>Euteleostomi</taxon>
        <taxon>Mammalia</taxon>
        <taxon>Eutheria</taxon>
        <taxon>Laurasiatheria</taxon>
        <taxon>Artiodactyla</taxon>
        <taxon>Tylopoda</taxon>
        <taxon>Camelidae</taxon>
        <taxon>Camelus</taxon>
    </lineage>
</organism>
<name>A0A5N4ELE3_CAMDR</name>
<evidence type="ECO:0000256" key="2">
    <source>
        <dbReference type="ARBA" id="ARBA00007357"/>
    </source>
</evidence>
<dbReference type="AlphaFoldDB" id="A0A5N4ELE3"/>
<dbReference type="InterPro" id="IPR024079">
    <property type="entry name" value="MetalloPept_cat_dom_sf"/>
</dbReference>
<evidence type="ECO:0000256" key="3">
    <source>
        <dbReference type="ARBA" id="ARBA00022968"/>
    </source>
</evidence>
<protein>
    <submittedName>
        <fullName evidence="5">Neprilysin</fullName>
    </submittedName>
</protein>
<evidence type="ECO:0000313" key="5">
    <source>
        <dbReference type="EMBL" id="KAB1283846.1"/>
    </source>
</evidence>
<comment type="subcellular location">
    <subcellularLocation>
        <location evidence="1">Cell membrane</location>
        <topology evidence="1">Single-pass type II membrane protein</topology>
    </subcellularLocation>
</comment>
<keyword evidence="3" id="KW-0812">Transmembrane</keyword>
<dbReference type="PANTHER" id="PTHR11733:SF114">
    <property type="entry name" value="NEPRILYSIN"/>
    <property type="match status" value="1"/>
</dbReference>
<comment type="caution">
    <text evidence="5">The sequence shown here is derived from an EMBL/GenBank/DDBJ whole genome shotgun (WGS) entry which is preliminary data.</text>
</comment>
<dbReference type="GO" id="GO:0005886">
    <property type="term" value="C:plasma membrane"/>
    <property type="evidence" value="ECO:0007669"/>
    <property type="project" value="UniProtKB-SubCell"/>
</dbReference>
<comment type="similarity">
    <text evidence="2">Belongs to the peptidase M13 family.</text>
</comment>
<proteinExistence type="inferred from homology"/>
<dbReference type="Gene3D" id="3.40.390.10">
    <property type="entry name" value="Collagenase (Catalytic Domain)"/>
    <property type="match status" value="1"/>
</dbReference>
<reference evidence="5 6" key="1">
    <citation type="journal article" date="2019" name="Mol. Ecol. Resour.">
        <title>Improving Illumina assemblies with Hi-C and long reads: an example with the North African dromedary.</title>
        <authorList>
            <person name="Elbers J.P."/>
            <person name="Rogers M.F."/>
            <person name="Perelman P.L."/>
            <person name="Proskuryakova A.A."/>
            <person name="Serdyukova N.A."/>
            <person name="Johnson W.E."/>
            <person name="Horin P."/>
            <person name="Corander J."/>
            <person name="Murphy D."/>
            <person name="Burger P.A."/>
        </authorList>
    </citation>
    <scope>NUCLEOTIDE SEQUENCE [LARGE SCALE GENOMIC DNA]</scope>
    <source>
        <strain evidence="5">Drom800</strain>
        <tissue evidence="5">Blood</tissue>
    </source>
</reference>
<feature type="domain" description="Peptidase M13 C-terminal" evidence="4">
    <location>
        <begin position="16"/>
        <end position="100"/>
    </location>
</feature>
<dbReference type="InterPro" id="IPR018497">
    <property type="entry name" value="Peptidase_M13_C"/>
</dbReference>
<dbReference type="SUPFAM" id="SSF55486">
    <property type="entry name" value="Metalloproteases ('zincins'), catalytic domain"/>
    <property type="match status" value="1"/>
</dbReference>
<gene>
    <name evidence="5" type="primary">Neprilysin</name>
    <name evidence="5" type="ORF">Cadr_000000295</name>
</gene>
<evidence type="ECO:0000259" key="4">
    <source>
        <dbReference type="Pfam" id="PF01431"/>
    </source>
</evidence>
<dbReference type="GO" id="GO:0016485">
    <property type="term" value="P:protein processing"/>
    <property type="evidence" value="ECO:0007669"/>
    <property type="project" value="TreeGrafter"/>
</dbReference>
<dbReference type="PROSITE" id="PS51885">
    <property type="entry name" value="NEPRILYSIN"/>
    <property type="match status" value="1"/>
</dbReference>
<keyword evidence="3" id="KW-0735">Signal-anchor</keyword>
<evidence type="ECO:0000313" key="6">
    <source>
        <dbReference type="Proteomes" id="UP000299084"/>
    </source>
</evidence>